<keyword evidence="3" id="KW-1185">Reference proteome</keyword>
<proteinExistence type="predicted"/>
<dbReference type="Proteomes" id="UP000787635">
    <property type="component" value="Unassembled WGS sequence"/>
</dbReference>
<organism evidence="2 3">
    <name type="scientific">Falsiroseomonas selenitidurans</name>
    <dbReference type="NCBI Taxonomy" id="2716335"/>
    <lineage>
        <taxon>Bacteria</taxon>
        <taxon>Pseudomonadati</taxon>
        <taxon>Pseudomonadota</taxon>
        <taxon>Alphaproteobacteria</taxon>
        <taxon>Acetobacterales</taxon>
        <taxon>Roseomonadaceae</taxon>
        <taxon>Falsiroseomonas</taxon>
    </lineage>
</organism>
<feature type="non-terminal residue" evidence="2">
    <location>
        <position position="198"/>
    </location>
</feature>
<feature type="non-terminal residue" evidence="2">
    <location>
        <position position="1"/>
    </location>
</feature>
<protein>
    <submittedName>
        <fullName evidence="2">CHASE2 domain-containing protein</fullName>
    </submittedName>
</protein>
<evidence type="ECO:0000313" key="3">
    <source>
        <dbReference type="Proteomes" id="UP000787635"/>
    </source>
</evidence>
<dbReference type="EMBL" id="JAAVNE010000143">
    <property type="protein sequence ID" value="NKC34668.1"/>
    <property type="molecule type" value="Genomic_DNA"/>
</dbReference>
<gene>
    <name evidence="2" type="ORF">HEQ75_27755</name>
</gene>
<accession>A0ABX1ECH8</accession>
<name>A0ABX1ECH8_9PROT</name>
<sequence>GGAGLAPLAAPGVVLPHAPLLAAAAGLGAASLTGSPVRQVPLLVELDGERRAGLVLEALRLALEATPLLEAAPLALDLGEVRLNLDSSASIHLHAAPAEHRAARSVSAAAVLAGRLPAEAVAGHIVLLGGAAPETGALRDAGFAPLVPAVQLQAEALEQALTLWLPLRPDWLPLAEGALAALCGLAGALAGAALAPLA</sequence>
<dbReference type="Pfam" id="PF05226">
    <property type="entry name" value="CHASE2"/>
    <property type="match status" value="1"/>
</dbReference>
<reference evidence="2 3" key="1">
    <citation type="submission" date="2020-03" db="EMBL/GenBank/DDBJ databases">
        <title>Roseomonas selenitidurans sp. nov. isolated from urban soil.</title>
        <authorList>
            <person name="Liu H."/>
        </authorList>
    </citation>
    <scope>NUCLEOTIDE SEQUENCE [LARGE SCALE GENOMIC DNA]</scope>
    <source>
        <strain evidence="2 3">BU-1</strain>
    </source>
</reference>
<dbReference type="RefSeq" id="WP_168035344.1">
    <property type="nucleotide sequence ID" value="NZ_JAAVNE010000143.1"/>
</dbReference>
<evidence type="ECO:0000313" key="2">
    <source>
        <dbReference type="EMBL" id="NKC34668.1"/>
    </source>
</evidence>
<feature type="domain" description="CHASE2" evidence="1">
    <location>
        <begin position="22"/>
        <end position="185"/>
    </location>
</feature>
<dbReference type="InterPro" id="IPR007890">
    <property type="entry name" value="CHASE2"/>
</dbReference>
<evidence type="ECO:0000259" key="1">
    <source>
        <dbReference type="Pfam" id="PF05226"/>
    </source>
</evidence>
<comment type="caution">
    <text evidence="2">The sequence shown here is derived from an EMBL/GenBank/DDBJ whole genome shotgun (WGS) entry which is preliminary data.</text>
</comment>